<protein>
    <submittedName>
        <fullName evidence="8">DEAD/DEAH box helicase domain protein</fullName>
    </submittedName>
</protein>
<dbReference type="GO" id="GO:0016787">
    <property type="term" value="F:hydrolase activity"/>
    <property type="evidence" value="ECO:0007669"/>
    <property type="project" value="UniProtKB-KW"/>
</dbReference>
<keyword evidence="4" id="KW-0067">ATP-binding</keyword>
<dbReference type="EMBL" id="CP001706">
    <property type="protein sequence ID" value="ACV08948.1"/>
    <property type="molecule type" value="Genomic_DNA"/>
</dbReference>
<dbReference type="PROSITE" id="PS51192">
    <property type="entry name" value="HELICASE_ATP_BIND_1"/>
    <property type="match status" value="1"/>
</dbReference>
<reference evidence="8 9" key="1">
    <citation type="journal article" date="2009" name="Stand. Genomic Sci.">
        <title>Complete genome sequence of Jonesia denitrificans type strain (Prevot 55134).</title>
        <authorList>
            <person name="Pukall R."/>
            <person name="Gehrich-Schroter G."/>
            <person name="Lapidus A."/>
            <person name="Nolan M."/>
            <person name="Glavina Del Rio T."/>
            <person name="Lucas S."/>
            <person name="Chen F."/>
            <person name="Tice H."/>
            <person name="Pitluck S."/>
            <person name="Cheng J.F."/>
            <person name="Copeland A."/>
            <person name="Saunders E."/>
            <person name="Brettin T."/>
            <person name="Detter J.C."/>
            <person name="Bruce D."/>
            <person name="Goodwin L."/>
            <person name="Pati A."/>
            <person name="Ivanova N."/>
            <person name="Mavromatis K."/>
            <person name="Ovchinnikova G."/>
            <person name="Chen A."/>
            <person name="Palaniappan K."/>
            <person name="Land M."/>
            <person name="Hauser L."/>
            <person name="Chang Y.J."/>
            <person name="Jeffries C.D."/>
            <person name="Chain P."/>
            <person name="Goker M."/>
            <person name="Bristow J."/>
            <person name="Eisen J.A."/>
            <person name="Markowitz V."/>
            <person name="Hugenholtz P."/>
            <person name="Kyrpides N.C."/>
            <person name="Klenk H.P."/>
            <person name="Han C."/>
        </authorList>
    </citation>
    <scope>NUCLEOTIDE SEQUENCE [LARGE SCALE GENOMIC DNA]</scope>
    <source>
        <strain evidence="9">ATCC 14870 / DSM 20603 / BCRC 15368 / CIP 55.134 / JCM 11481 / NBRC 15587 / NCTC 10816 / Prevot 55134</strain>
    </source>
</reference>
<evidence type="ECO:0000256" key="5">
    <source>
        <dbReference type="SAM" id="MobiDB-lite"/>
    </source>
</evidence>
<organism evidence="8 9">
    <name type="scientific">Jonesia denitrificans (strain ATCC 14870 / DSM 20603 / BCRC 15368 / CIP 55.134 / JCM 11481 / NBRC 15587 / NCTC 10816 / Prevot 55134)</name>
    <name type="common">Listeria denitrificans</name>
    <dbReference type="NCBI Taxonomy" id="471856"/>
    <lineage>
        <taxon>Bacteria</taxon>
        <taxon>Bacillati</taxon>
        <taxon>Actinomycetota</taxon>
        <taxon>Actinomycetes</taxon>
        <taxon>Micrococcales</taxon>
        <taxon>Jonesiaceae</taxon>
        <taxon>Jonesia</taxon>
    </lineage>
</organism>
<evidence type="ECO:0000256" key="2">
    <source>
        <dbReference type="ARBA" id="ARBA00022801"/>
    </source>
</evidence>
<dbReference type="GO" id="GO:0005524">
    <property type="term" value="F:ATP binding"/>
    <property type="evidence" value="ECO:0007669"/>
    <property type="project" value="UniProtKB-KW"/>
</dbReference>
<dbReference type="FunFam" id="3.40.50.300:FF:000190">
    <property type="entry name" value="ATP-dependent RNA helicase"/>
    <property type="match status" value="1"/>
</dbReference>
<proteinExistence type="predicted"/>
<dbReference type="Pfam" id="PF00270">
    <property type="entry name" value="DEAD"/>
    <property type="match status" value="1"/>
</dbReference>
<dbReference type="eggNOG" id="COG4581">
    <property type="taxonomic scope" value="Bacteria"/>
</dbReference>
<dbReference type="SMART" id="SM00487">
    <property type="entry name" value="DEXDc"/>
    <property type="match status" value="1"/>
</dbReference>
<dbReference type="SMART" id="SM00490">
    <property type="entry name" value="HELICc"/>
    <property type="match status" value="1"/>
</dbReference>
<keyword evidence="9" id="KW-1185">Reference proteome</keyword>
<dbReference type="InterPro" id="IPR027417">
    <property type="entry name" value="P-loop_NTPase"/>
</dbReference>
<dbReference type="SMART" id="SM01142">
    <property type="entry name" value="DSHCT"/>
    <property type="match status" value="1"/>
</dbReference>
<dbReference type="Pfam" id="PF00271">
    <property type="entry name" value="Helicase_C"/>
    <property type="match status" value="1"/>
</dbReference>
<dbReference type="GO" id="GO:0003676">
    <property type="term" value="F:nucleic acid binding"/>
    <property type="evidence" value="ECO:0007669"/>
    <property type="project" value="InterPro"/>
</dbReference>
<evidence type="ECO:0000256" key="3">
    <source>
        <dbReference type="ARBA" id="ARBA00022806"/>
    </source>
</evidence>
<dbReference type="PROSITE" id="PS51194">
    <property type="entry name" value="HELICASE_CTER"/>
    <property type="match status" value="1"/>
</dbReference>
<keyword evidence="3 8" id="KW-0347">Helicase</keyword>
<evidence type="ECO:0000259" key="6">
    <source>
        <dbReference type="PROSITE" id="PS51192"/>
    </source>
</evidence>
<dbReference type="PANTHER" id="PTHR12131">
    <property type="entry name" value="ATP-DEPENDENT RNA AND DNA HELICASE"/>
    <property type="match status" value="1"/>
</dbReference>
<dbReference type="GO" id="GO:0070478">
    <property type="term" value="P:nuclear-transcribed mRNA catabolic process, 3'-5' exonucleolytic nonsense-mediated decay"/>
    <property type="evidence" value="ECO:0007669"/>
    <property type="project" value="TreeGrafter"/>
</dbReference>
<evidence type="ECO:0000313" key="9">
    <source>
        <dbReference type="Proteomes" id="UP000000628"/>
    </source>
</evidence>
<evidence type="ECO:0000256" key="4">
    <source>
        <dbReference type="ARBA" id="ARBA00022840"/>
    </source>
</evidence>
<accession>C7R491</accession>
<gene>
    <name evidence="8" type="ordered locus">Jden_1292</name>
</gene>
<feature type="domain" description="Helicase ATP-binding" evidence="6">
    <location>
        <begin position="65"/>
        <end position="223"/>
    </location>
</feature>
<dbReference type="HOGENOM" id="CLU_002902_4_1_11"/>
<dbReference type="PANTHER" id="PTHR12131:SF1">
    <property type="entry name" value="ATP-DEPENDENT RNA HELICASE SUPV3L1, MITOCHONDRIAL-RELATED"/>
    <property type="match status" value="1"/>
</dbReference>
<feature type="compositionally biased region" description="Basic residues" evidence="5">
    <location>
        <begin position="287"/>
        <end position="301"/>
    </location>
</feature>
<dbReference type="InterPro" id="IPR011545">
    <property type="entry name" value="DEAD/DEAH_box_helicase_dom"/>
</dbReference>
<keyword evidence="2" id="KW-0378">Hydrolase</keyword>
<dbReference type="InterPro" id="IPR014001">
    <property type="entry name" value="Helicase_ATP-bd"/>
</dbReference>
<dbReference type="Pfam" id="PF08148">
    <property type="entry name" value="DSHCT"/>
    <property type="match status" value="1"/>
</dbReference>
<sequence>MSPKRSRVREQRKKEAQAVEQPHPEQELSPAQRYAHHQRTRAYPHLSHFATTLDFPLDEFQHQACEHLEKGDGVLVAAPTGAGKTIVGEFAVHLALQQHRKAFYTTPIKALSNQKFHDLQRVHGPHNVGLLTGDATINGEAPIVVMTTEVLRNMIYAQSTTLDNVGYVIMDEVHYLADRFRGAVWEEVIIHLDRSVQLVSLSATVSNAEEFGDWLAAVRGSTAVIVSERRPVPLWQHVITQGRSDSPGGLIDLYAHTVDPTDPGPTPPINPDLLNTMRRGRDSGPRQPRRGRPQHSGRRGPPRFAVINELAEADLLPAIYFIFSRAGCNAAVEQCLATGITLTTETQARQIRIIVESRVASVPPEDLSVLGFHGWLDGLTRGIAAHHAGMLPLFKEVVEELFSRGLIKVVFATETLALGINMPARTVVLEKLVKWNGTAHVDMTPGEYTQLTGRAGRRGIDVEGHAVVVDHVGLDPMALVRLASRRTYPLRSSFSPTYNMAVNLVDRFGFAQAREILETSFAQFQADRGVVDLARQAQGNSEALTGYEQAMHCDRGDFHEYMLLRERLTQRERQVSQQASTAARNDAIRALSALRVGDIAEIPSGRSTGYVLVLDRGKDTGFEGRRPFVLTEGGKTRVLTAADVPHGLTHVGSMRLDPRLNTRRPSDRRAATQQFRDVLRHGDMTPAPTREYGGRKRRSDAGGDRLIASLRQELRDHPCHACPDRDDHARWGERWLTLRREHEGLLARIDRKTGSIAKVFDKICRVLDQYGYVERNGDHYVVTEQGRTLQRIYAENDLLIAECLTHGVWKGLDAAQLAGAVSAAVYQARGEEHAEPSIPGGPTGKLGGSIEKMAAMWGTLTELEDSLGLEETGDLDAGLVWAIHAWTRGRSLDAVLDQSELTAGDFVRWAKQILDALDHIAHVAPDEAVAQTARQAIDSIRRGVVDYSSV</sequence>
<dbReference type="Pfam" id="PF26090">
    <property type="entry name" value="SH3_HelY"/>
    <property type="match status" value="1"/>
</dbReference>
<dbReference type="Gene3D" id="3.40.50.300">
    <property type="entry name" value="P-loop containing nucleotide triphosphate hydrolases"/>
    <property type="match status" value="2"/>
</dbReference>
<name>C7R491_JONDD</name>
<dbReference type="InterPro" id="IPR012961">
    <property type="entry name" value="Ski2/MTR4_C"/>
</dbReference>
<evidence type="ECO:0000313" key="8">
    <source>
        <dbReference type="EMBL" id="ACV08948.1"/>
    </source>
</evidence>
<dbReference type="KEGG" id="jde:Jden_1292"/>
<dbReference type="AlphaFoldDB" id="C7R491"/>
<evidence type="ECO:0000259" key="7">
    <source>
        <dbReference type="PROSITE" id="PS51194"/>
    </source>
</evidence>
<dbReference type="Proteomes" id="UP000000628">
    <property type="component" value="Chromosome"/>
</dbReference>
<dbReference type="SUPFAM" id="SSF52540">
    <property type="entry name" value="P-loop containing nucleoside triphosphate hydrolases"/>
    <property type="match status" value="1"/>
</dbReference>
<dbReference type="OrthoDB" id="3229913at2"/>
<keyword evidence="1" id="KW-0547">Nucleotide-binding</keyword>
<dbReference type="CDD" id="cd18795">
    <property type="entry name" value="SF2_C_Ski2"/>
    <property type="match status" value="1"/>
</dbReference>
<dbReference type="Gene3D" id="1.10.3380.30">
    <property type="match status" value="1"/>
</dbReference>
<feature type="compositionally biased region" description="Basic and acidic residues" evidence="5">
    <location>
        <begin position="8"/>
        <end position="26"/>
    </location>
</feature>
<dbReference type="RefSeq" id="WP_015771576.1">
    <property type="nucleotide sequence ID" value="NC_013174.1"/>
</dbReference>
<feature type="domain" description="Helicase C-terminal" evidence="7">
    <location>
        <begin position="314"/>
        <end position="506"/>
    </location>
</feature>
<feature type="region of interest" description="Disordered" evidence="5">
    <location>
        <begin position="1"/>
        <end position="37"/>
    </location>
</feature>
<feature type="region of interest" description="Disordered" evidence="5">
    <location>
        <begin position="250"/>
        <end position="302"/>
    </location>
</feature>
<dbReference type="GO" id="GO:0004386">
    <property type="term" value="F:helicase activity"/>
    <property type="evidence" value="ECO:0007669"/>
    <property type="project" value="UniProtKB-KW"/>
</dbReference>
<dbReference type="InterPro" id="IPR050699">
    <property type="entry name" value="RNA-DNA_Helicase"/>
</dbReference>
<dbReference type="InterPro" id="IPR001650">
    <property type="entry name" value="Helicase_C-like"/>
</dbReference>
<dbReference type="GO" id="GO:0055087">
    <property type="term" value="C:Ski complex"/>
    <property type="evidence" value="ECO:0007669"/>
    <property type="project" value="TreeGrafter"/>
</dbReference>
<dbReference type="STRING" id="471856.Jden_1292"/>
<evidence type="ECO:0000256" key="1">
    <source>
        <dbReference type="ARBA" id="ARBA00022741"/>
    </source>
</evidence>
<dbReference type="InterPro" id="IPR058621">
    <property type="entry name" value="SH3_HelY"/>
</dbReference>